<dbReference type="InterPro" id="IPR009389">
    <property type="entry name" value="DUF1045"/>
</dbReference>
<protein>
    <recommendedName>
        <fullName evidence="3">Phosphonate metabolism protein</fullName>
    </recommendedName>
</protein>
<evidence type="ECO:0008006" key="3">
    <source>
        <dbReference type="Google" id="ProtNLM"/>
    </source>
</evidence>
<reference evidence="1 2" key="1">
    <citation type="submission" date="2018-05" db="EMBL/GenBank/DDBJ databases">
        <title>Genome sequencing, assembly and analysis of the novel insecticidal bacterium, Chromobacterium phragmitis.</title>
        <authorList>
            <person name="Sparks M.E."/>
            <person name="Blackburn M.B."/>
            <person name="Gundersen-Rindal D.E."/>
        </authorList>
    </citation>
    <scope>NUCLEOTIDE SEQUENCE [LARGE SCALE GENOMIC DNA]</scope>
    <source>
        <strain evidence="1">IIBBL 274-1</strain>
    </source>
</reference>
<dbReference type="AlphaFoldDB" id="A0A344UN77"/>
<name>A0A344UN77_9NEIS</name>
<dbReference type="EMBL" id="CP029554">
    <property type="protein sequence ID" value="AXE36725.1"/>
    <property type="molecule type" value="Genomic_DNA"/>
</dbReference>
<dbReference type="PIRSF" id="PIRSF033328">
    <property type="entry name" value="Phest_Mll4975"/>
    <property type="match status" value="1"/>
</dbReference>
<proteinExistence type="predicted"/>
<dbReference type="NCBIfam" id="TIGR03223">
    <property type="entry name" value="Phn_opern_protn"/>
    <property type="match status" value="1"/>
</dbReference>
<evidence type="ECO:0000313" key="2">
    <source>
        <dbReference type="Proteomes" id="UP000252038"/>
    </source>
</evidence>
<gene>
    <name evidence="1" type="ORF">DK843_21940</name>
</gene>
<organism evidence="1 2">
    <name type="scientific">Chromobacterium phragmitis</name>
    <dbReference type="NCBI Taxonomy" id="2202141"/>
    <lineage>
        <taxon>Bacteria</taxon>
        <taxon>Pseudomonadati</taxon>
        <taxon>Pseudomonadota</taxon>
        <taxon>Betaproteobacteria</taxon>
        <taxon>Neisseriales</taxon>
        <taxon>Chromobacteriaceae</taxon>
        <taxon>Chromobacterium</taxon>
    </lineage>
</organism>
<accession>A0A344UN77</accession>
<dbReference type="KEGG" id="chrb:DK843_21940"/>
<dbReference type="Pfam" id="PF06299">
    <property type="entry name" value="DUF1045"/>
    <property type="match status" value="1"/>
</dbReference>
<evidence type="ECO:0000313" key="1">
    <source>
        <dbReference type="EMBL" id="AXE36725.1"/>
    </source>
</evidence>
<dbReference type="Proteomes" id="UP000252038">
    <property type="component" value="Chromosome"/>
</dbReference>
<dbReference type="RefSeq" id="WP_114074334.1">
    <property type="nucleotide sequence ID" value="NZ_CP029554.1"/>
</dbReference>
<sequence length="232" mass="25980">MTRYAVYYAPRPDSDFWRAGCEWLGMDAVSGETAEQPPLDGMDAETQADLTRAAARYGWHATLKAPFALRPDVDQEALLGGTAALAQTFRPFALPLQVDWLGDFLALRPQRVSPELDELAAACVATLAPLADRAAPLKTKAGLSDRQRALHQRWGYPYVFEQLRFHMTLTDSLDRGSEAAVVLERGARRHFASLLDEVEIAGIALFLEREQDRPFRYLAYCGFDGEVARYER</sequence>